<sequence>MKARSALVYTVLRLLVFLVPFGLLMLLEIGREFYWLSAIFSALIGLSLSILFLRRPLDDLTAGLASRRAHAPATQTDEDIEDAASAEALGEAPAAPGDGIPSSEAQPSDAQPSDAQPSDDARS</sequence>
<dbReference type="AlphaFoldDB" id="A0A7Y2LZB0"/>
<feature type="transmembrane region" description="Helical" evidence="2">
    <location>
        <begin position="7"/>
        <end position="27"/>
    </location>
</feature>
<evidence type="ECO:0000313" key="3">
    <source>
        <dbReference type="EMBL" id="NNH03569.1"/>
    </source>
</evidence>
<organism evidence="3 4">
    <name type="scientific">Microbacterium ulmi</name>
    <dbReference type="NCBI Taxonomy" id="179095"/>
    <lineage>
        <taxon>Bacteria</taxon>
        <taxon>Bacillati</taxon>
        <taxon>Actinomycetota</taxon>
        <taxon>Actinomycetes</taxon>
        <taxon>Micrococcales</taxon>
        <taxon>Microbacteriaceae</taxon>
        <taxon>Microbacterium</taxon>
    </lineage>
</organism>
<feature type="compositionally biased region" description="Polar residues" evidence="1">
    <location>
        <begin position="103"/>
        <end position="116"/>
    </location>
</feature>
<feature type="transmembrane region" description="Helical" evidence="2">
    <location>
        <begin position="33"/>
        <end position="53"/>
    </location>
</feature>
<dbReference type="RefSeq" id="WP_167035362.1">
    <property type="nucleotide sequence ID" value="NZ_BAAANA010000002.1"/>
</dbReference>
<dbReference type="EMBL" id="JABEMB010000007">
    <property type="protein sequence ID" value="NNH03569.1"/>
    <property type="molecule type" value="Genomic_DNA"/>
</dbReference>
<accession>A0A7Y2LZB0</accession>
<dbReference type="Proteomes" id="UP000543598">
    <property type="component" value="Unassembled WGS sequence"/>
</dbReference>
<keyword evidence="4" id="KW-1185">Reference proteome</keyword>
<name>A0A7Y2LZB0_9MICO</name>
<protein>
    <submittedName>
        <fullName evidence="3">DUF4229 domain-containing protein</fullName>
    </submittedName>
</protein>
<evidence type="ECO:0000256" key="1">
    <source>
        <dbReference type="SAM" id="MobiDB-lite"/>
    </source>
</evidence>
<comment type="caution">
    <text evidence="3">The sequence shown here is derived from an EMBL/GenBank/DDBJ whole genome shotgun (WGS) entry which is preliminary data.</text>
</comment>
<proteinExistence type="predicted"/>
<feature type="compositionally biased region" description="Low complexity" evidence="1">
    <location>
        <begin position="85"/>
        <end position="99"/>
    </location>
</feature>
<evidence type="ECO:0000256" key="2">
    <source>
        <dbReference type="SAM" id="Phobius"/>
    </source>
</evidence>
<keyword evidence="2" id="KW-0812">Transmembrane</keyword>
<reference evidence="3 4" key="1">
    <citation type="submission" date="2020-05" db="EMBL/GenBank/DDBJ databases">
        <title>MicrobeNet Type strains.</title>
        <authorList>
            <person name="Nicholson A.C."/>
        </authorList>
    </citation>
    <scope>NUCLEOTIDE SEQUENCE [LARGE SCALE GENOMIC DNA]</scope>
    <source>
        <strain evidence="3 4">JCM 14282</strain>
    </source>
</reference>
<feature type="region of interest" description="Disordered" evidence="1">
    <location>
        <begin position="66"/>
        <end position="123"/>
    </location>
</feature>
<evidence type="ECO:0000313" key="4">
    <source>
        <dbReference type="Proteomes" id="UP000543598"/>
    </source>
</evidence>
<keyword evidence="2" id="KW-0472">Membrane</keyword>
<gene>
    <name evidence="3" type="ORF">HLA99_06845</name>
</gene>
<keyword evidence="2" id="KW-1133">Transmembrane helix</keyword>